<sequence>MSATAPRPATVAVPTLAWPTTRVTTPPTAPVSSLASTLGAAPAEIGQAIPIYPFLPGYAAVPSRFMPVLAKHAMALLYALSSSPMALPLPSVHVPPALLEMKAAPHLAPDATALAFGSGSTLAAALTHTPAGDPHSPGSFHGHHPHYWFCDGDEF</sequence>
<evidence type="ECO:0000313" key="2">
    <source>
        <dbReference type="Proteomes" id="UP000479710"/>
    </source>
</evidence>
<gene>
    <name evidence="1" type="ORF">E2562_004399</name>
</gene>
<comment type="caution">
    <text evidence="1">The sequence shown here is derived from an EMBL/GenBank/DDBJ whole genome shotgun (WGS) entry which is preliminary data.</text>
</comment>
<accession>A0A6G1D103</accession>
<proteinExistence type="predicted"/>
<name>A0A6G1D103_9ORYZ</name>
<evidence type="ECO:0000313" key="1">
    <source>
        <dbReference type="EMBL" id="KAF0905423.1"/>
    </source>
</evidence>
<keyword evidence="2" id="KW-1185">Reference proteome</keyword>
<protein>
    <submittedName>
        <fullName evidence="1">Uncharacterized protein</fullName>
    </submittedName>
</protein>
<dbReference type="AlphaFoldDB" id="A0A6G1D103"/>
<dbReference type="Proteomes" id="UP000479710">
    <property type="component" value="Unassembled WGS sequence"/>
</dbReference>
<organism evidence="1 2">
    <name type="scientific">Oryza meyeriana var. granulata</name>
    <dbReference type="NCBI Taxonomy" id="110450"/>
    <lineage>
        <taxon>Eukaryota</taxon>
        <taxon>Viridiplantae</taxon>
        <taxon>Streptophyta</taxon>
        <taxon>Embryophyta</taxon>
        <taxon>Tracheophyta</taxon>
        <taxon>Spermatophyta</taxon>
        <taxon>Magnoliopsida</taxon>
        <taxon>Liliopsida</taxon>
        <taxon>Poales</taxon>
        <taxon>Poaceae</taxon>
        <taxon>BOP clade</taxon>
        <taxon>Oryzoideae</taxon>
        <taxon>Oryzeae</taxon>
        <taxon>Oryzinae</taxon>
        <taxon>Oryza</taxon>
        <taxon>Oryza meyeriana</taxon>
    </lineage>
</organism>
<dbReference type="EMBL" id="SPHZ02000007">
    <property type="protein sequence ID" value="KAF0905423.1"/>
    <property type="molecule type" value="Genomic_DNA"/>
</dbReference>
<reference evidence="1 2" key="1">
    <citation type="submission" date="2019-11" db="EMBL/GenBank/DDBJ databases">
        <title>Whole genome sequence of Oryza granulata.</title>
        <authorList>
            <person name="Li W."/>
        </authorList>
    </citation>
    <scope>NUCLEOTIDE SEQUENCE [LARGE SCALE GENOMIC DNA]</scope>
    <source>
        <strain evidence="2">cv. Menghai</strain>
        <tissue evidence="1">Leaf</tissue>
    </source>
</reference>